<dbReference type="InterPro" id="IPR051126">
    <property type="entry name" value="Thiosulfate_sulfurtransferase"/>
</dbReference>
<evidence type="ECO:0000256" key="2">
    <source>
        <dbReference type="SAM" id="MobiDB-lite"/>
    </source>
</evidence>
<keyword evidence="1" id="KW-0677">Repeat</keyword>
<protein>
    <recommendedName>
        <fullName evidence="3">Rhodanese domain-containing protein</fullName>
    </recommendedName>
</protein>
<dbReference type="PANTHER" id="PTHR43855:SF1">
    <property type="entry name" value="THIOSULFATE SULFURTRANSFERASE"/>
    <property type="match status" value="1"/>
</dbReference>
<dbReference type="PROSITE" id="PS50206">
    <property type="entry name" value="RHODANESE_3"/>
    <property type="match status" value="2"/>
</dbReference>
<sequence length="423" mass="44528">MSERTKVASRWLMAGLLTVLTVAVLALYGCGTKGYDTPTQPVSVTKQTPTALIDAATLKTWSDNGFINQNSSPVDKVVVLEVTSPAAYATSHIPGSLLLDSTNNVDLTMTRLEGVAPISTMVPTGSVMDDIIQRTGIDSKTTVVFSVSKGGSFLNTARAYFTFRYWGFSKDRLKVLNGGDNAWEDAGNTLVTDVPAVTRSSYSVRTTGLNSSLRAPVGDMIKLVDDINKGTISTTNVSIVDLRGGSPATYVANAIVDDFNRYADFPGGVTTKTKVFPASSDLVTRLNAQGITQARTMNYVYCASGMRASTLFLVLDGVVGWPVTLYDGSWNQWSAYVTANNVSAIWRVDVVTPTTAINRTTGTLAAGTLALDPVSNALFSSVTDPRANQIKVEDTQYISTGTTSGGSTSGGSGSSSGTSGGGC</sequence>
<proteinExistence type="predicted"/>
<dbReference type="AlphaFoldDB" id="A0A6V8N9M7"/>
<keyword evidence="5" id="KW-1185">Reference proteome</keyword>
<reference evidence="5" key="1">
    <citation type="submission" date="2020-06" db="EMBL/GenBank/DDBJ databases">
        <title>Draft genomic sequecing of Geomonas sp. Red745.</title>
        <authorList>
            <person name="Itoh H."/>
            <person name="Xu Z.X."/>
            <person name="Ushijima N."/>
            <person name="Masuda Y."/>
            <person name="Shiratori Y."/>
            <person name="Senoo K."/>
        </authorList>
    </citation>
    <scope>NUCLEOTIDE SEQUENCE [LARGE SCALE GENOMIC DNA]</scope>
    <source>
        <strain evidence="5">Red745</strain>
    </source>
</reference>
<dbReference type="NCBIfam" id="NF040901">
    <property type="entry name" value="SeO3_TeO2_ExtH"/>
    <property type="match status" value="1"/>
</dbReference>
<dbReference type="InterPro" id="IPR036873">
    <property type="entry name" value="Rhodanese-like_dom_sf"/>
</dbReference>
<evidence type="ECO:0000256" key="1">
    <source>
        <dbReference type="ARBA" id="ARBA00022737"/>
    </source>
</evidence>
<gene>
    <name evidence="4" type="ORF">GMLC_28540</name>
</gene>
<dbReference type="Proteomes" id="UP000587586">
    <property type="component" value="Unassembled WGS sequence"/>
</dbReference>
<dbReference type="SMART" id="SM00450">
    <property type="entry name" value="RHOD"/>
    <property type="match status" value="2"/>
</dbReference>
<name>A0A6V8N9M7_9BACT</name>
<evidence type="ECO:0000313" key="5">
    <source>
        <dbReference type="Proteomes" id="UP000587586"/>
    </source>
</evidence>
<feature type="region of interest" description="Disordered" evidence="2">
    <location>
        <begin position="394"/>
        <end position="423"/>
    </location>
</feature>
<feature type="domain" description="Rhodanese" evidence="3">
    <location>
        <begin position="73"/>
        <end position="192"/>
    </location>
</feature>
<feature type="compositionally biased region" description="Gly residues" evidence="2">
    <location>
        <begin position="403"/>
        <end position="423"/>
    </location>
</feature>
<comment type="caution">
    <text evidence="4">The sequence shown here is derived from an EMBL/GenBank/DDBJ whole genome shotgun (WGS) entry which is preliminary data.</text>
</comment>
<feature type="domain" description="Rhodanese" evidence="3">
    <location>
        <begin position="299"/>
        <end position="342"/>
    </location>
</feature>
<organism evidence="4 5">
    <name type="scientific">Geomonas limicola</name>
    <dbReference type="NCBI Taxonomy" id="2740186"/>
    <lineage>
        <taxon>Bacteria</taxon>
        <taxon>Pseudomonadati</taxon>
        <taxon>Thermodesulfobacteriota</taxon>
        <taxon>Desulfuromonadia</taxon>
        <taxon>Geobacterales</taxon>
        <taxon>Geobacteraceae</taxon>
        <taxon>Geomonas</taxon>
    </lineage>
</organism>
<dbReference type="PANTHER" id="PTHR43855">
    <property type="entry name" value="THIOSULFATE SULFURTRANSFERASE"/>
    <property type="match status" value="1"/>
</dbReference>
<dbReference type="Gene3D" id="3.40.250.10">
    <property type="entry name" value="Rhodanese-like domain"/>
    <property type="match status" value="2"/>
</dbReference>
<dbReference type="InterPro" id="IPR001763">
    <property type="entry name" value="Rhodanese-like_dom"/>
</dbReference>
<dbReference type="EMBL" id="BLXZ01000005">
    <property type="protein sequence ID" value="GFO69275.1"/>
    <property type="molecule type" value="Genomic_DNA"/>
</dbReference>
<evidence type="ECO:0000313" key="4">
    <source>
        <dbReference type="EMBL" id="GFO69275.1"/>
    </source>
</evidence>
<dbReference type="Pfam" id="PF00581">
    <property type="entry name" value="Rhodanese"/>
    <property type="match status" value="1"/>
</dbReference>
<dbReference type="SUPFAM" id="SSF52821">
    <property type="entry name" value="Rhodanese/Cell cycle control phosphatase"/>
    <property type="match status" value="2"/>
</dbReference>
<accession>A0A6V8N9M7</accession>
<evidence type="ECO:0000259" key="3">
    <source>
        <dbReference type="PROSITE" id="PS50206"/>
    </source>
</evidence>
<dbReference type="RefSeq" id="WP_183361845.1">
    <property type="nucleotide sequence ID" value="NZ_BLXZ01000005.1"/>
</dbReference>
<dbReference type="PROSITE" id="PS51257">
    <property type="entry name" value="PROKAR_LIPOPROTEIN"/>
    <property type="match status" value="1"/>
</dbReference>